<evidence type="ECO:0000259" key="18">
    <source>
        <dbReference type="PROSITE" id="PS52035"/>
    </source>
</evidence>
<evidence type="ECO:0000256" key="1">
    <source>
        <dbReference type="ARBA" id="ARBA00001947"/>
    </source>
</evidence>
<dbReference type="PROSITE" id="PS52035">
    <property type="entry name" value="PEPTIDASE_M14"/>
    <property type="match status" value="1"/>
</dbReference>
<evidence type="ECO:0000256" key="10">
    <source>
        <dbReference type="ARBA" id="ARBA00022801"/>
    </source>
</evidence>
<evidence type="ECO:0000256" key="16">
    <source>
        <dbReference type="PROSITE-ProRule" id="PRU01379"/>
    </source>
</evidence>
<dbReference type="PANTHER" id="PTHR11705:SF143">
    <property type="entry name" value="SLL0236 PROTEIN"/>
    <property type="match status" value="1"/>
</dbReference>
<comment type="subcellular location">
    <subcellularLocation>
        <location evidence="3">Secreted</location>
    </subcellularLocation>
</comment>
<name>A0A9P9DNI0_9PLEO</name>
<dbReference type="Gene3D" id="3.40.630.10">
    <property type="entry name" value="Zn peptidases"/>
    <property type="match status" value="1"/>
</dbReference>
<dbReference type="GO" id="GO:0008270">
    <property type="term" value="F:zinc ion binding"/>
    <property type="evidence" value="ECO:0007669"/>
    <property type="project" value="InterPro"/>
</dbReference>
<comment type="caution">
    <text evidence="19">The sequence shown here is derived from an EMBL/GenBank/DDBJ whole genome shotgun (WGS) entry which is preliminary data.</text>
</comment>
<dbReference type="SUPFAM" id="SSF54897">
    <property type="entry name" value="Protease propeptides/inhibitors"/>
    <property type="match status" value="1"/>
</dbReference>
<feature type="domain" description="Peptidase M14" evidence="18">
    <location>
        <begin position="120"/>
        <end position="425"/>
    </location>
</feature>
<dbReference type="CDD" id="cd03860">
    <property type="entry name" value="M14_CP_A-B_like"/>
    <property type="match status" value="1"/>
</dbReference>
<dbReference type="SMART" id="SM00631">
    <property type="entry name" value="Zn_pept"/>
    <property type="match status" value="1"/>
</dbReference>
<reference evidence="19" key="1">
    <citation type="journal article" date="2021" name="Nat. Commun.">
        <title>Genetic determinants of endophytism in the Arabidopsis root mycobiome.</title>
        <authorList>
            <person name="Mesny F."/>
            <person name="Miyauchi S."/>
            <person name="Thiergart T."/>
            <person name="Pickel B."/>
            <person name="Atanasova L."/>
            <person name="Karlsson M."/>
            <person name="Huettel B."/>
            <person name="Barry K.W."/>
            <person name="Haridas S."/>
            <person name="Chen C."/>
            <person name="Bauer D."/>
            <person name="Andreopoulos W."/>
            <person name="Pangilinan J."/>
            <person name="LaButti K."/>
            <person name="Riley R."/>
            <person name="Lipzen A."/>
            <person name="Clum A."/>
            <person name="Drula E."/>
            <person name="Henrissat B."/>
            <person name="Kohler A."/>
            <person name="Grigoriev I.V."/>
            <person name="Martin F.M."/>
            <person name="Hacquard S."/>
        </authorList>
    </citation>
    <scope>NUCLEOTIDE SEQUENCE</scope>
    <source>
        <strain evidence="19">MPI-CAGE-CH-0243</strain>
    </source>
</reference>
<evidence type="ECO:0000256" key="17">
    <source>
        <dbReference type="SAM" id="SignalP"/>
    </source>
</evidence>
<dbReference type="InterPro" id="IPR003146">
    <property type="entry name" value="M14A_act_pep"/>
</dbReference>
<dbReference type="EMBL" id="JAGMWT010000008">
    <property type="protein sequence ID" value="KAH7123900.1"/>
    <property type="molecule type" value="Genomic_DNA"/>
</dbReference>
<keyword evidence="7" id="KW-0645">Protease</keyword>
<dbReference type="GO" id="GO:0004181">
    <property type="term" value="F:metallocarboxypeptidase activity"/>
    <property type="evidence" value="ECO:0007669"/>
    <property type="project" value="InterPro"/>
</dbReference>
<evidence type="ECO:0000256" key="14">
    <source>
        <dbReference type="ARBA" id="ARBA00023145"/>
    </source>
</evidence>
<dbReference type="InterPro" id="IPR036990">
    <property type="entry name" value="M14A-like_propep"/>
</dbReference>
<comment type="function">
    <text evidence="2">Extracellular metalloprotease that contributes to pathogenicity.</text>
</comment>
<feature type="chain" id="PRO_5040117387" evidence="17">
    <location>
        <begin position="21"/>
        <end position="439"/>
    </location>
</feature>
<keyword evidence="15" id="KW-1015">Disulfide bond</keyword>
<keyword evidence="6 19" id="KW-0121">Carboxypeptidase</keyword>
<evidence type="ECO:0000256" key="6">
    <source>
        <dbReference type="ARBA" id="ARBA00022645"/>
    </source>
</evidence>
<evidence type="ECO:0000256" key="13">
    <source>
        <dbReference type="ARBA" id="ARBA00023049"/>
    </source>
</evidence>
<evidence type="ECO:0000256" key="11">
    <source>
        <dbReference type="ARBA" id="ARBA00022833"/>
    </source>
</evidence>
<evidence type="ECO:0000256" key="5">
    <source>
        <dbReference type="ARBA" id="ARBA00022525"/>
    </source>
</evidence>
<dbReference type="Proteomes" id="UP000700596">
    <property type="component" value="Unassembled WGS sequence"/>
</dbReference>
<dbReference type="GO" id="GO:0005576">
    <property type="term" value="C:extracellular region"/>
    <property type="evidence" value="ECO:0007669"/>
    <property type="project" value="UniProtKB-SubCell"/>
</dbReference>
<sequence length="439" mass="49542">MKSFLLSSLWLSLATGLAAPAPRPNPSAVSYDGHKVLRVKTGLHREWVHNQLSTLKYDTWSHDEPGHVDLVVSAEEFAKLQKLGLDYHTMHEDLGKSISSERAPKSTWKRTVDDLAWFDSYHPYEEHLNWFRQLHASFPNQSEIISAGKSYEGRDLLGIHLWGGKGPGKPAVLWHASVHAREWITTPTVEYLALQLVNGYKSGDNVTQGFLDSYDFFIFPFVNPDGFVFTQTTNRLWRKNRQPSPRNSTCIGRDINRNWEYGWNANTRGASTNPCSEVYRGEAPSDAPENKAYDTHLRKLRDTQGIKLYIDWHSYGQYILSPYGANETQYAPSLGKWTHVSSLISEAIRDSSDARTTFTFGPSGATLYTTTGAAPDHVYTIGGAEWSYTIELRDTGDFGFVLPAEQILPNAKEQWIGQQILLSLLDEVFFDGKGPAIFF</sequence>
<evidence type="ECO:0000256" key="8">
    <source>
        <dbReference type="ARBA" id="ARBA00022723"/>
    </source>
</evidence>
<evidence type="ECO:0000313" key="20">
    <source>
        <dbReference type="Proteomes" id="UP000700596"/>
    </source>
</evidence>
<dbReference type="Pfam" id="PF02244">
    <property type="entry name" value="Propep_M14"/>
    <property type="match status" value="1"/>
</dbReference>
<dbReference type="FunFam" id="3.40.630.10:FF:000165">
    <property type="entry name" value="Glucan 1,4-alpha-glucosidase, putative"/>
    <property type="match status" value="1"/>
</dbReference>
<feature type="signal peptide" evidence="17">
    <location>
        <begin position="1"/>
        <end position="20"/>
    </location>
</feature>
<dbReference type="GO" id="GO:0006508">
    <property type="term" value="P:proteolysis"/>
    <property type="evidence" value="ECO:0007669"/>
    <property type="project" value="UniProtKB-KW"/>
</dbReference>
<evidence type="ECO:0000256" key="3">
    <source>
        <dbReference type="ARBA" id="ARBA00004613"/>
    </source>
</evidence>
<evidence type="ECO:0000256" key="7">
    <source>
        <dbReference type="ARBA" id="ARBA00022670"/>
    </source>
</evidence>
<dbReference type="SUPFAM" id="SSF53187">
    <property type="entry name" value="Zn-dependent exopeptidases"/>
    <property type="match status" value="1"/>
</dbReference>
<dbReference type="PANTHER" id="PTHR11705">
    <property type="entry name" value="PROTEASE FAMILY M14 CARBOXYPEPTIDASE A,B"/>
    <property type="match status" value="1"/>
</dbReference>
<evidence type="ECO:0000256" key="9">
    <source>
        <dbReference type="ARBA" id="ARBA00022729"/>
    </source>
</evidence>
<keyword evidence="11" id="KW-0862">Zinc</keyword>
<dbReference type="PRINTS" id="PR00765">
    <property type="entry name" value="CRBOXYPTASEA"/>
</dbReference>
<dbReference type="AlphaFoldDB" id="A0A9P9DNI0"/>
<proteinExistence type="inferred from homology"/>
<keyword evidence="5" id="KW-0964">Secreted</keyword>
<comment type="cofactor">
    <cofactor evidence="1">
        <name>Zn(2+)</name>
        <dbReference type="ChEBI" id="CHEBI:29105"/>
    </cofactor>
</comment>
<evidence type="ECO:0000256" key="12">
    <source>
        <dbReference type="ARBA" id="ARBA00023026"/>
    </source>
</evidence>
<keyword evidence="20" id="KW-1185">Reference proteome</keyword>
<keyword evidence="9 17" id="KW-0732">Signal</keyword>
<dbReference type="Pfam" id="PF00246">
    <property type="entry name" value="Peptidase_M14"/>
    <property type="match status" value="1"/>
</dbReference>
<gene>
    <name evidence="19" type="ORF">B0J11DRAFT_606912</name>
</gene>
<organism evidence="19 20">
    <name type="scientific">Dendryphion nanum</name>
    <dbReference type="NCBI Taxonomy" id="256645"/>
    <lineage>
        <taxon>Eukaryota</taxon>
        <taxon>Fungi</taxon>
        <taxon>Dikarya</taxon>
        <taxon>Ascomycota</taxon>
        <taxon>Pezizomycotina</taxon>
        <taxon>Dothideomycetes</taxon>
        <taxon>Pleosporomycetidae</taxon>
        <taxon>Pleosporales</taxon>
        <taxon>Torulaceae</taxon>
        <taxon>Dendryphion</taxon>
    </lineage>
</organism>
<evidence type="ECO:0000256" key="2">
    <source>
        <dbReference type="ARBA" id="ARBA00003091"/>
    </source>
</evidence>
<accession>A0A9P9DNI0</accession>
<keyword evidence="13" id="KW-0482">Metalloprotease</keyword>
<evidence type="ECO:0000256" key="15">
    <source>
        <dbReference type="ARBA" id="ARBA00023157"/>
    </source>
</evidence>
<evidence type="ECO:0000256" key="4">
    <source>
        <dbReference type="ARBA" id="ARBA00005988"/>
    </source>
</evidence>
<protein>
    <submittedName>
        <fullName evidence="19">Zinc carboxypeptidase</fullName>
    </submittedName>
</protein>
<evidence type="ECO:0000313" key="19">
    <source>
        <dbReference type="EMBL" id="KAH7123900.1"/>
    </source>
</evidence>
<keyword evidence="12" id="KW-0843">Virulence</keyword>
<dbReference type="OrthoDB" id="3626597at2759"/>
<feature type="active site" description="Proton donor/acceptor" evidence="16">
    <location>
        <position position="391"/>
    </location>
</feature>
<dbReference type="InterPro" id="IPR000834">
    <property type="entry name" value="Peptidase_M14"/>
</dbReference>
<keyword evidence="14" id="KW-0865">Zymogen</keyword>
<dbReference type="Gene3D" id="3.30.70.340">
    <property type="entry name" value="Metallocarboxypeptidase-like"/>
    <property type="match status" value="1"/>
</dbReference>
<comment type="similarity">
    <text evidence="4 16">Belongs to the peptidase M14 family.</text>
</comment>
<keyword evidence="10" id="KW-0378">Hydrolase</keyword>
<keyword evidence="8" id="KW-0479">Metal-binding</keyword>